<dbReference type="Pfam" id="PF01408">
    <property type="entry name" value="GFO_IDH_MocA"/>
    <property type="match status" value="1"/>
</dbReference>
<name>A0ABW5CRX6_9HYPH</name>
<feature type="domain" description="Gfo/Idh/MocA-like oxidoreductase N-terminal" evidence="1">
    <location>
        <begin position="15"/>
        <end position="140"/>
    </location>
</feature>
<feature type="domain" description="GFO/IDH/MocA-like oxidoreductase" evidence="2">
    <location>
        <begin position="152"/>
        <end position="283"/>
    </location>
</feature>
<proteinExistence type="predicted"/>
<dbReference type="RefSeq" id="WP_209736466.1">
    <property type="nucleotide sequence ID" value="NZ_CP072611.1"/>
</dbReference>
<organism evidence="3 4">
    <name type="scientific">Aureimonas populi</name>
    <dbReference type="NCBI Taxonomy" id="1701758"/>
    <lineage>
        <taxon>Bacteria</taxon>
        <taxon>Pseudomonadati</taxon>
        <taxon>Pseudomonadota</taxon>
        <taxon>Alphaproteobacteria</taxon>
        <taxon>Hyphomicrobiales</taxon>
        <taxon>Aurantimonadaceae</taxon>
        <taxon>Aureimonas</taxon>
    </lineage>
</organism>
<dbReference type="Proteomes" id="UP001597371">
    <property type="component" value="Unassembled WGS sequence"/>
</dbReference>
<sequence length="393" mass="42501">MVSASANGGVHMPVRLGMVGGGQGAFIGAVHRIASRIDDRFRLVAGAFSSDSARAKASAAEFGVEEERAYSSYEEMARAESARPDGIEAVSIVTPNHLHFGPAKAFLEAGIPVICEKPLTARLEDALELQAIVQASGGLFVLTHNYTGYPMMRQAREMVAARELGQIRVVQVEYAQDWLTERAEDSGSRQAEWRVDPQKAGAAGALGDIGTHAFNLVSFVTGLTLESVAADLTAFVPGRRLDDNDHVMLRFAGGAKGMLWASQVAPGHENGFSLRVYGERGALGWHQEQPNHLWFTPFGEPKRLLTRNGPGARASSTRVSRIPSGHPEGYLEGFATIYREAADAIEARRNGNSIPPGTLFPTIDDGVEAMRFIDACLRSSAQDSRWTRLRSDP</sequence>
<reference evidence="4" key="1">
    <citation type="journal article" date="2019" name="Int. J. Syst. Evol. Microbiol.">
        <title>The Global Catalogue of Microorganisms (GCM) 10K type strain sequencing project: providing services to taxonomists for standard genome sequencing and annotation.</title>
        <authorList>
            <consortium name="The Broad Institute Genomics Platform"/>
            <consortium name="The Broad Institute Genome Sequencing Center for Infectious Disease"/>
            <person name="Wu L."/>
            <person name="Ma J."/>
        </authorList>
    </citation>
    <scope>NUCLEOTIDE SEQUENCE [LARGE SCALE GENOMIC DNA]</scope>
    <source>
        <strain evidence="4">ZS-35-S2</strain>
    </source>
</reference>
<evidence type="ECO:0000259" key="1">
    <source>
        <dbReference type="Pfam" id="PF01408"/>
    </source>
</evidence>
<gene>
    <name evidence="3" type="ORF">ACFSKQ_16800</name>
</gene>
<dbReference type="InterPro" id="IPR000683">
    <property type="entry name" value="Gfo/Idh/MocA-like_OxRdtase_N"/>
</dbReference>
<evidence type="ECO:0000259" key="2">
    <source>
        <dbReference type="Pfam" id="PF22725"/>
    </source>
</evidence>
<accession>A0ABW5CRX6</accession>
<dbReference type="InterPro" id="IPR051317">
    <property type="entry name" value="Gfo/Idh/MocA_oxidoreduct"/>
</dbReference>
<dbReference type="Pfam" id="PF22725">
    <property type="entry name" value="GFO_IDH_MocA_C3"/>
    <property type="match status" value="1"/>
</dbReference>
<dbReference type="EMBL" id="JBHUIJ010000026">
    <property type="protein sequence ID" value="MFD2239110.1"/>
    <property type="molecule type" value="Genomic_DNA"/>
</dbReference>
<comment type="caution">
    <text evidence="3">The sequence shown here is derived from an EMBL/GenBank/DDBJ whole genome shotgun (WGS) entry which is preliminary data.</text>
</comment>
<dbReference type="Gene3D" id="3.30.360.10">
    <property type="entry name" value="Dihydrodipicolinate Reductase, domain 2"/>
    <property type="match status" value="1"/>
</dbReference>
<dbReference type="InterPro" id="IPR036291">
    <property type="entry name" value="NAD(P)-bd_dom_sf"/>
</dbReference>
<evidence type="ECO:0000313" key="4">
    <source>
        <dbReference type="Proteomes" id="UP001597371"/>
    </source>
</evidence>
<dbReference type="SUPFAM" id="SSF55347">
    <property type="entry name" value="Glyceraldehyde-3-phosphate dehydrogenase-like, C-terminal domain"/>
    <property type="match status" value="1"/>
</dbReference>
<protein>
    <submittedName>
        <fullName evidence="3">Gfo/Idh/MocA family protein</fullName>
    </submittedName>
</protein>
<evidence type="ECO:0000313" key="3">
    <source>
        <dbReference type="EMBL" id="MFD2239110.1"/>
    </source>
</evidence>
<dbReference type="PANTHER" id="PTHR43708">
    <property type="entry name" value="CONSERVED EXPRESSED OXIDOREDUCTASE (EUROFUNG)"/>
    <property type="match status" value="1"/>
</dbReference>
<keyword evidence="4" id="KW-1185">Reference proteome</keyword>
<dbReference type="Gene3D" id="3.40.50.720">
    <property type="entry name" value="NAD(P)-binding Rossmann-like Domain"/>
    <property type="match status" value="1"/>
</dbReference>
<dbReference type="PANTHER" id="PTHR43708:SF3">
    <property type="entry name" value="OXIDOREDUCTASE"/>
    <property type="match status" value="1"/>
</dbReference>
<dbReference type="SUPFAM" id="SSF51735">
    <property type="entry name" value="NAD(P)-binding Rossmann-fold domains"/>
    <property type="match status" value="1"/>
</dbReference>
<dbReference type="InterPro" id="IPR055170">
    <property type="entry name" value="GFO_IDH_MocA-like_dom"/>
</dbReference>